<dbReference type="InterPro" id="IPR036866">
    <property type="entry name" value="RibonucZ/Hydroxyglut_hydro"/>
</dbReference>
<reference evidence="3 5" key="2">
    <citation type="submission" date="2023-10" db="EMBL/GenBank/DDBJ databases">
        <title>To unveil natural product biosynthetic capacity in Pseudoalteromonas.</title>
        <authorList>
            <person name="Wang J."/>
        </authorList>
    </citation>
    <scope>NUCLEOTIDE SEQUENCE [LARGE SCALE GENOMIC DNA]</scope>
    <source>
        <strain evidence="3 5">DSM 15914</strain>
    </source>
</reference>
<sequence length="326" mass="36353">MPTSWSKPILRSISLIWAIILLAASFKSTAANANQFHKVNDAVYFIQGKDSALQPNQALVIGKQCALLASIHGDLVTTEALIHELEKRLTVPLCYAISLHADIKQDTSIVLLKHAYPNLQWLSPTATSANALTRAFHSQLELFNQSVMLSENRIASLEPSERPKWQAKLALAKSRIATWSKLATQAPSSKAIGNAPKTVELGGVVVELAQVTGFSGHDISVYLPKYQGLIAGYSVDQIPLAHLPHTTQWQQAIIHFNRYALDWILPATGKPYRPEMLTTPAQFLALLALQDTQQVVEKISILYPDKHMQQRALLQWQHFQQQRNFE</sequence>
<dbReference type="EMBL" id="CP137578">
    <property type="protein sequence ID" value="WOX28191.1"/>
    <property type="molecule type" value="Genomic_DNA"/>
</dbReference>
<keyword evidence="1" id="KW-0732">Signal</keyword>
<proteinExistence type="predicted"/>
<dbReference type="EMBL" id="WEIA01000005">
    <property type="protein sequence ID" value="NLR21644.1"/>
    <property type="molecule type" value="Genomic_DNA"/>
</dbReference>
<evidence type="ECO:0000313" key="5">
    <source>
        <dbReference type="Proteomes" id="UP001304419"/>
    </source>
</evidence>
<feature type="signal peptide" evidence="1">
    <location>
        <begin position="1"/>
        <end position="33"/>
    </location>
</feature>
<evidence type="ECO:0008006" key="6">
    <source>
        <dbReference type="Google" id="ProtNLM"/>
    </source>
</evidence>
<dbReference type="AlphaFoldDB" id="A0A8I2H5L6"/>
<feature type="chain" id="PRO_5034004219" description="Fe/B12 periplasmic-binding domain-containing protein" evidence="1">
    <location>
        <begin position="34"/>
        <end position="326"/>
    </location>
</feature>
<dbReference type="RefSeq" id="WP_130127031.1">
    <property type="nucleotide sequence ID" value="NZ_CBCSDF010000015.1"/>
</dbReference>
<evidence type="ECO:0000313" key="4">
    <source>
        <dbReference type="Proteomes" id="UP000646877"/>
    </source>
</evidence>
<evidence type="ECO:0000313" key="3">
    <source>
        <dbReference type="EMBL" id="WOX28191.1"/>
    </source>
</evidence>
<name>A0A8I2H5L6_9GAMM</name>
<gene>
    <name evidence="2" type="ORF">F9Y85_09990</name>
    <name evidence="3" type="ORF">R5H13_16395</name>
</gene>
<dbReference type="Proteomes" id="UP001304419">
    <property type="component" value="Chromosome 1"/>
</dbReference>
<accession>A0A8I2H5L6</accession>
<protein>
    <recommendedName>
        <fullName evidence="6">Fe/B12 periplasmic-binding domain-containing protein</fullName>
    </recommendedName>
</protein>
<dbReference type="Proteomes" id="UP000646877">
    <property type="component" value="Unassembled WGS sequence"/>
</dbReference>
<dbReference type="Gene3D" id="3.60.15.10">
    <property type="entry name" value="Ribonuclease Z/Hydroxyacylglutathione hydrolase-like"/>
    <property type="match status" value="1"/>
</dbReference>
<evidence type="ECO:0000256" key="1">
    <source>
        <dbReference type="SAM" id="SignalP"/>
    </source>
</evidence>
<keyword evidence="5" id="KW-1185">Reference proteome</keyword>
<organism evidence="2 4">
    <name type="scientific">Pseudoalteromonas maricaloris</name>
    <dbReference type="NCBI Taxonomy" id="184924"/>
    <lineage>
        <taxon>Bacteria</taxon>
        <taxon>Pseudomonadati</taxon>
        <taxon>Pseudomonadota</taxon>
        <taxon>Gammaproteobacteria</taxon>
        <taxon>Alteromonadales</taxon>
        <taxon>Pseudoalteromonadaceae</taxon>
        <taxon>Pseudoalteromonas</taxon>
    </lineage>
</organism>
<evidence type="ECO:0000313" key="2">
    <source>
        <dbReference type="EMBL" id="NLR21644.1"/>
    </source>
</evidence>
<reference evidence="2" key="1">
    <citation type="submission" date="2019-10" db="EMBL/GenBank/DDBJ databases">
        <authorList>
            <person name="Paulsen S."/>
        </authorList>
    </citation>
    <scope>NUCLEOTIDE SEQUENCE</scope>
    <source>
        <strain evidence="2">LMG 19692</strain>
    </source>
</reference>